<reference evidence="1" key="1">
    <citation type="submission" date="2019-05" db="EMBL/GenBank/DDBJ databases">
        <title>The de novo reference genome and transcriptome assemblies of the wild tomato species Solanum chilense.</title>
        <authorList>
            <person name="Stam R."/>
            <person name="Nosenko T."/>
            <person name="Hoerger A.C."/>
            <person name="Stephan W."/>
            <person name="Seidel M.A."/>
            <person name="Kuhn J.M.M."/>
            <person name="Haberer G."/>
            <person name="Tellier A."/>
        </authorList>
    </citation>
    <scope>NUCLEOTIDE SEQUENCE</scope>
    <source>
        <tissue evidence="1">Mature leaves</tissue>
    </source>
</reference>
<sequence length="108" mass="12276">MDPKIYMKCYVDNKFGALDNKIGDLEVLIKRNHSELLEAIGVKDNKTEKTDTRGVSSPQMMDDYVEKENVAPQPNSDNFDQQTISLMQMDFATVDTLPVEVGNQKVYE</sequence>
<evidence type="ECO:0000313" key="1">
    <source>
        <dbReference type="EMBL" id="TMW80607.1"/>
    </source>
</evidence>
<name>A0A6N2AE03_SOLCI</name>
<dbReference type="EMBL" id="RXGB01047700">
    <property type="protein sequence ID" value="TMW80607.1"/>
    <property type="molecule type" value="Genomic_DNA"/>
</dbReference>
<dbReference type="AlphaFoldDB" id="A0A6N2AE03"/>
<accession>A0A6N2AE03</accession>
<gene>
    <name evidence="1" type="ORF">EJD97_017823</name>
</gene>
<protein>
    <submittedName>
        <fullName evidence="1">Uncharacterized protein</fullName>
    </submittedName>
</protein>
<comment type="caution">
    <text evidence="1">The sequence shown here is derived from an EMBL/GenBank/DDBJ whole genome shotgun (WGS) entry which is preliminary data.</text>
</comment>
<organism evidence="1">
    <name type="scientific">Solanum chilense</name>
    <name type="common">Tomato</name>
    <name type="synonym">Lycopersicon chilense</name>
    <dbReference type="NCBI Taxonomy" id="4083"/>
    <lineage>
        <taxon>Eukaryota</taxon>
        <taxon>Viridiplantae</taxon>
        <taxon>Streptophyta</taxon>
        <taxon>Embryophyta</taxon>
        <taxon>Tracheophyta</taxon>
        <taxon>Spermatophyta</taxon>
        <taxon>Magnoliopsida</taxon>
        <taxon>eudicotyledons</taxon>
        <taxon>Gunneridae</taxon>
        <taxon>Pentapetalae</taxon>
        <taxon>asterids</taxon>
        <taxon>lamiids</taxon>
        <taxon>Solanales</taxon>
        <taxon>Solanaceae</taxon>
        <taxon>Solanoideae</taxon>
        <taxon>Solaneae</taxon>
        <taxon>Solanum</taxon>
        <taxon>Solanum subgen. Lycopersicon</taxon>
    </lineage>
</organism>
<proteinExistence type="predicted"/>